<evidence type="ECO:0000313" key="3">
    <source>
        <dbReference type="EMBL" id="KAK8969216.1"/>
    </source>
</evidence>
<dbReference type="Pfam" id="PF02493">
    <property type="entry name" value="MORN"/>
    <property type="match status" value="3"/>
</dbReference>
<proteinExistence type="predicted"/>
<name>A0ABR2N0P2_9ASPA</name>
<evidence type="ECO:0000256" key="2">
    <source>
        <dbReference type="SAM" id="MobiDB-lite"/>
    </source>
</evidence>
<gene>
    <name evidence="3" type="ORF">KSP40_PGU020114</name>
</gene>
<keyword evidence="1" id="KW-0677">Repeat</keyword>
<dbReference type="EMBL" id="JBBWWR010000003">
    <property type="protein sequence ID" value="KAK8969216.1"/>
    <property type="molecule type" value="Genomic_DNA"/>
</dbReference>
<dbReference type="SMART" id="SM00698">
    <property type="entry name" value="MORN"/>
    <property type="match status" value="3"/>
</dbReference>
<keyword evidence="4" id="KW-1185">Reference proteome</keyword>
<evidence type="ECO:0000256" key="1">
    <source>
        <dbReference type="ARBA" id="ARBA00022737"/>
    </source>
</evidence>
<dbReference type="SUPFAM" id="SSF82185">
    <property type="entry name" value="Histone H3 K4-specific methyltransferase SET7/9 N-terminal domain"/>
    <property type="match status" value="1"/>
</dbReference>
<accession>A0ABR2N0P2</accession>
<dbReference type="PANTHER" id="PTHR23084">
    <property type="entry name" value="PHOSPHATIDYLINOSITOL-4-PHOSPHATE 5-KINASE RELATED"/>
    <property type="match status" value="1"/>
</dbReference>
<evidence type="ECO:0000313" key="4">
    <source>
        <dbReference type="Proteomes" id="UP001412067"/>
    </source>
</evidence>
<reference evidence="3 4" key="1">
    <citation type="journal article" date="2022" name="Nat. Plants">
        <title>Genomes of leafy and leafless Platanthera orchids illuminate the evolution of mycoheterotrophy.</title>
        <authorList>
            <person name="Li M.H."/>
            <person name="Liu K.W."/>
            <person name="Li Z."/>
            <person name="Lu H.C."/>
            <person name="Ye Q.L."/>
            <person name="Zhang D."/>
            <person name="Wang J.Y."/>
            <person name="Li Y.F."/>
            <person name="Zhong Z.M."/>
            <person name="Liu X."/>
            <person name="Yu X."/>
            <person name="Liu D.K."/>
            <person name="Tu X.D."/>
            <person name="Liu B."/>
            <person name="Hao Y."/>
            <person name="Liao X.Y."/>
            <person name="Jiang Y.T."/>
            <person name="Sun W.H."/>
            <person name="Chen J."/>
            <person name="Chen Y.Q."/>
            <person name="Ai Y."/>
            <person name="Zhai J.W."/>
            <person name="Wu S.S."/>
            <person name="Zhou Z."/>
            <person name="Hsiao Y.Y."/>
            <person name="Wu W.L."/>
            <person name="Chen Y.Y."/>
            <person name="Lin Y.F."/>
            <person name="Hsu J.L."/>
            <person name="Li C.Y."/>
            <person name="Wang Z.W."/>
            <person name="Zhao X."/>
            <person name="Zhong W.Y."/>
            <person name="Ma X.K."/>
            <person name="Ma L."/>
            <person name="Huang J."/>
            <person name="Chen G.Z."/>
            <person name="Huang M.Z."/>
            <person name="Huang L."/>
            <person name="Peng D.H."/>
            <person name="Luo Y.B."/>
            <person name="Zou S.Q."/>
            <person name="Chen S.P."/>
            <person name="Lan S."/>
            <person name="Tsai W.C."/>
            <person name="Van de Peer Y."/>
            <person name="Liu Z.J."/>
        </authorList>
    </citation>
    <scope>NUCLEOTIDE SEQUENCE [LARGE SCALE GENOMIC DNA]</scope>
    <source>
        <strain evidence="3">Lor288</strain>
    </source>
</reference>
<feature type="region of interest" description="Disordered" evidence="2">
    <location>
        <begin position="201"/>
        <end position="233"/>
    </location>
</feature>
<sequence>MMRVMWRTLDVREKRSGEEGVEFYSNGDFYEGEFYKGSAVEAGFTISLGRGSMRAIGSTGNMMGMDREVGEGQPLPRPVSSGSPARIWVYKFYNGDSYAGEWLAGQSHGRGVQGCSDGSCFVGEFKCGAKHGLGYYRFRNGDRYAGEYFADKIHGFGVYYFANGQYYEGHGMKAGGKVRNVRLQKRRGEIRRMGLWNFEEPSPPCRPQRGTGYAVRPKSFGEIASPSQRRGAS</sequence>
<organism evidence="3 4">
    <name type="scientific">Platanthera guangdongensis</name>
    <dbReference type="NCBI Taxonomy" id="2320717"/>
    <lineage>
        <taxon>Eukaryota</taxon>
        <taxon>Viridiplantae</taxon>
        <taxon>Streptophyta</taxon>
        <taxon>Embryophyta</taxon>
        <taxon>Tracheophyta</taxon>
        <taxon>Spermatophyta</taxon>
        <taxon>Magnoliopsida</taxon>
        <taxon>Liliopsida</taxon>
        <taxon>Asparagales</taxon>
        <taxon>Orchidaceae</taxon>
        <taxon>Orchidoideae</taxon>
        <taxon>Orchideae</taxon>
        <taxon>Orchidinae</taxon>
        <taxon>Platanthera</taxon>
    </lineage>
</organism>
<dbReference type="InterPro" id="IPR003409">
    <property type="entry name" value="MORN"/>
</dbReference>
<dbReference type="PANTHER" id="PTHR23084:SF176">
    <property type="entry name" value="HISTONE H3 K4-SPECIFIC METHYLTRANSFERASE SET7_9 FAMILY PROTEIN"/>
    <property type="match status" value="1"/>
</dbReference>
<comment type="caution">
    <text evidence="3">The sequence shown here is derived from an EMBL/GenBank/DDBJ whole genome shotgun (WGS) entry which is preliminary data.</text>
</comment>
<dbReference type="Proteomes" id="UP001412067">
    <property type="component" value="Unassembled WGS sequence"/>
</dbReference>
<dbReference type="Gene3D" id="2.20.110.10">
    <property type="entry name" value="Histone H3 K4-specific methyltransferase SET7/9 N-terminal domain"/>
    <property type="match status" value="1"/>
</dbReference>
<protein>
    <submittedName>
        <fullName evidence="3">Uncharacterized protein</fullName>
    </submittedName>
</protein>